<reference evidence="3 4" key="1">
    <citation type="submission" date="2020-07" db="EMBL/GenBank/DDBJ databases">
        <title>Taxonomic revisions and descriptions of new bacterial species based on genomic comparisons in the high-G+C-content subgroup of the family Alcaligenaceae.</title>
        <authorList>
            <person name="Szabo A."/>
            <person name="Felfoldi T."/>
        </authorList>
    </citation>
    <scope>NUCLEOTIDE SEQUENCE [LARGE SCALE GENOMIC DNA]</scope>
    <source>
        <strain evidence="3 4">LMG 24012</strain>
    </source>
</reference>
<organism evidence="3 4">
    <name type="scientific">Parapusillimonas granuli</name>
    <dbReference type="NCBI Taxonomy" id="380911"/>
    <lineage>
        <taxon>Bacteria</taxon>
        <taxon>Pseudomonadati</taxon>
        <taxon>Pseudomonadota</taxon>
        <taxon>Betaproteobacteria</taxon>
        <taxon>Burkholderiales</taxon>
        <taxon>Alcaligenaceae</taxon>
        <taxon>Parapusillimonas</taxon>
    </lineage>
</organism>
<evidence type="ECO:0000256" key="1">
    <source>
        <dbReference type="ARBA" id="ARBA00006987"/>
    </source>
</evidence>
<sequence length="322" mass="33943">MHTKFKSIAGAAVLAMLGTVPAHAAGYPDKPVKILVAYQAGQGTDTISRYVADHLTKAMGQTFYVENKGGAGGNIGTQAAARAEPDGYTLTMGTNATHNLNAFLYSSLGFDPVKDFEPVILVGTFPMVLVTKADSPFKTTTDIINKAKSEGRAADIGMPSTTSRLVYELLKEQSGAPLFGVPYKGSSMAMTNVIGGQIPLSIDTITAARPQIDGAKLRAIAVTSKSETKLLPGVPTVASQGLPGFEVIAWNALFAPKGTPADVVTKLNLELQKFFAMPETQERLLAMGLDTGGGTPKDLASFVRAEQEKWGPIIKKAGIKID</sequence>
<dbReference type="InterPro" id="IPR005064">
    <property type="entry name" value="BUG"/>
</dbReference>
<keyword evidence="2" id="KW-0732">Signal</keyword>
<gene>
    <name evidence="3" type="ORF">H0A72_02590</name>
</gene>
<proteinExistence type="inferred from homology"/>
<comment type="similarity">
    <text evidence="1">Belongs to the UPF0065 (bug) family.</text>
</comment>
<evidence type="ECO:0000256" key="2">
    <source>
        <dbReference type="SAM" id="SignalP"/>
    </source>
</evidence>
<dbReference type="AlphaFoldDB" id="A0A853FVP3"/>
<dbReference type="CDD" id="cd13578">
    <property type="entry name" value="PBP2_Bug27"/>
    <property type="match status" value="1"/>
</dbReference>
<dbReference type="PANTHER" id="PTHR42928:SF5">
    <property type="entry name" value="BLR1237 PROTEIN"/>
    <property type="match status" value="1"/>
</dbReference>
<dbReference type="Gene3D" id="3.40.190.150">
    <property type="entry name" value="Bordetella uptake gene, domain 1"/>
    <property type="match status" value="1"/>
</dbReference>
<dbReference type="EMBL" id="JACCEM010000001">
    <property type="protein sequence ID" value="NYT48189.1"/>
    <property type="molecule type" value="Genomic_DNA"/>
</dbReference>
<dbReference type="Proteomes" id="UP000559809">
    <property type="component" value="Unassembled WGS sequence"/>
</dbReference>
<keyword evidence="4" id="KW-1185">Reference proteome</keyword>
<feature type="chain" id="PRO_5032992763" evidence="2">
    <location>
        <begin position="25"/>
        <end position="322"/>
    </location>
</feature>
<dbReference type="RefSeq" id="WP_180153479.1">
    <property type="nucleotide sequence ID" value="NZ_JACCEM010000001.1"/>
</dbReference>
<dbReference type="InterPro" id="IPR042100">
    <property type="entry name" value="Bug_dom1"/>
</dbReference>
<name>A0A853FVP3_9BURK</name>
<dbReference type="PANTHER" id="PTHR42928">
    <property type="entry name" value="TRICARBOXYLATE-BINDING PROTEIN"/>
    <property type="match status" value="1"/>
</dbReference>
<dbReference type="SUPFAM" id="SSF53850">
    <property type="entry name" value="Periplasmic binding protein-like II"/>
    <property type="match status" value="1"/>
</dbReference>
<protein>
    <submittedName>
        <fullName evidence="3">Tripartite tricarboxylate transporter substrate binding protein</fullName>
    </submittedName>
</protein>
<dbReference type="PIRSF" id="PIRSF017082">
    <property type="entry name" value="YflP"/>
    <property type="match status" value="1"/>
</dbReference>
<comment type="caution">
    <text evidence="3">The sequence shown here is derived from an EMBL/GenBank/DDBJ whole genome shotgun (WGS) entry which is preliminary data.</text>
</comment>
<accession>A0A853FVP3</accession>
<dbReference type="Gene3D" id="3.40.190.10">
    <property type="entry name" value="Periplasmic binding protein-like II"/>
    <property type="match status" value="1"/>
</dbReference>
<evidence type="ECO:0000313" key="4">
    <source>
        <dbReference type="Proteomes" id="UP000559809"/>
    </source>
</evidence>
<feature type="signal peptide" evidence="2">
    <location>
        <begin position="1"/>
        <end position="24"/>
    </location>
</feature>
<dbReference type="Pfam" id="PF03401">
    <property type="entry name" value="TctC"/>
    <property type="match status" value="1"/>
</dbReference>
<evidence type="ECO:0000313" key="3">
    <source>
        <dbReference type="EMBL" id="NYT48189.1"/>
    </source>
</evidence>